<gene>
    <name evidence="1" type="ORF">JN12_02934</name>
</gene>
<comment type="caution">
    <text evidence="1">The sequence shown here is derived from an EMBL/GenBank/DDBJ whole genome shotgun (WGS) entry which is preliminary data.</text>
</comment>
<sequence length="62" mass="7002">MLVRPFSDIHAEFWPPNKIPRILEMVVPPLQTDNETVALVAGDLGLAHRQETWLKVVSLLAK</sequence>
<organism evidence="1 2">
    <name type="scientific">Geobacter argillaceus</name>
    <dbReference type="NCBI Taxonomy" id="345631"/>
    <lineage>
        <taxon>Bacteria</taxon>
        <taxon>Pseudomonadati</taxon>
        <taxon>Thermodesulfobacteriota</taxon>
        <taxon>Desulfuromonadia</taxon>
        <taxon>Geobacterales</taxon>
        <taxon>Geobacteraceae</taxon>
        <taxon>Geobacter</taxon>
    </lineage>
</organism>
<evidence type="ECO:0000313" key="2">
    <source>
        <dbReference type="Proteomes" id="UP000319449"/>
    </source>
</evidence>
<feature type="non-terminal residue" evidence="1">
    <location>
        <position position="62"/>
    </location>
</feature>
<name>A0A562VI01_9BACT</name>
<reference evidence="1 2" key="1">
    <citation type="submission" date="2019-07" db="EMBL/GenBank/DDBJ databases">
        <title>Genomic Encyclopedia of Archaeal and Bacterial Type Strains, Phase II (KMG-II): from individual species to whole genera.</title>
        <authorList>
            <person name="Goeker M."/>
        </authorList>
    </citation>
    <scope>NUCLEOTIDE SEQUENCE [LARGE SCALE GENOMIC DNA]</scope>
    <source>
        <strain evidence="1 2">ATCC BAA-1139</strain>
    </source>
</reference>
<accession>A0A562VI01</accession>
<keyword evidence="2" id="KW-1185">Reference proteome</keyword>
<proteinExistence type="predicted"/>
<protein>
    <submittedName>
        <fullName evidence="1">Uncharacterized protein</fullName>
    </submittedName>
</protein>
<dbReference type="AlphaFoldDB" id="A0A562VI01"/>
<dbReference type="EMBL" id="VLLN01000020">
    <property type="protein sequence ID" value="TWJ17539.1"/>
    <property type="molecule type" value="Genomic_DNA"/>
</dbReference>
<evidence type="ECO:0000313" key="1">
    <source>
        <dbReference type="EMBL" id="TWJ17539.1"/>
    </source>
</evidence>
<dbReference type="Proteomes" id="UP000319449">
    <property type="component" value="Unassembled WGS sequence"/>
</dbReference>